<evidence type="ECO:0000313" key="2">
    <source>
        <dbReference type="EMBL" id="CAJ0596631.1"/>
    </source>
</evidence>
<gene>
    <name evidence="2" type="ORF">CYNAS_LOCUS8614</name>
</gene>
<keyword evidence="1" id="KW-1133">Transmembrane helix</keyword>
<reference evidence="2" key="1">
    <citation type="submission" date="2023-07" db="EMBL/GenBank/DDBJ databases">
        <authorList>
            <consortium name="CYATHOMIX"/>
        </authorList>
    </citation>
    <scope>NUCLEOTIDE SEQUENCE</scope>
    <source>
        <strain evidence="2">N/A</strain>
    </source>
</reference>
<organism evidence="2 3">
    <name type="scientific">Cylicocyclus nassatus</name>
    <name type="common">Nematode worm</name>
    <dbReference type="NCBI Taxonomy" id="53992"/>
    <lineage>
        <taxon>Eukaryota</taxon>
        <taxon>Metazoa</taxon>
        <taxon>Ecdysozoa</taxon>
        <taxon>Nematoda</taxon>
        <taxon>Chromadorea</taxon>
        <taxon>Rhabditida</taxon>
        <taxon>Rhabditina</taxon>
        <taxon>Rhabditomorpha</taxon>
        <taxon>Strongyloidea</taxon>
        <taxon>Strongylidae</taxon>
        <taxon>Cylicocyclus</taxon>
    </lineage>
</organism>
<proteinExistence type="predicted"/>
<accession>A0AA36M3R9</accession>
<name>A0AA36M3R9_CYLNA</name>
<dbReference type="Proteomes" id="UP001176961">
    <property type="component" value="Unassembled WGS sequence"/>
</dbReference>
<feature type="transmembrane region" description="Helical" evidence="1">
    <location>
        <begin position="12"/>
        <end position="36"/>
    </location>
</feature>
<keyword evidence="1" id="KW-0472">Membrane</keyword>
<evidence type="ECO:0000256" key="1">
    <source>
        <dbReference type="SAM" id="Phobius"/>
    </source>
</evidence>
<keyword evidence="1" id="KW-0812">Transmembrane</keyword>
<comment type="caution">
    <text evidence="2">The sequence shown here is derived from an EMBL/GenBank/DDBJ whole genome shotgun (WGS) entry which is preliminary data.</text>
</comment>
<dbReference type="EMBL" id="CATQJL010000223">
    <property type="protein sequence ID" value="CAJ0596631.1"/>
    <property type="molecule type" value="Genomic_DNA"/>
</dbReference>
<sequence length="73" mass="8296">MMAGKISKFRAHLVAVGMAIGITTIAYGTFQAAMVIKKWTHATPRLLHEEMDYFLYHKEQKGRMKALEEAKAK</sequence>
<keyword evidence="3" id="KW-1185">Reference proteome</keyword>
<protein>
    <submittedName>
        <fullName evidence="2">Uncharacterized protein</fullName>
    </submittedName>
</protein>
<dbReference type="AlphaFoldDB" id="A0AA36M3R9"/>
<evidence type="ECO:0000313" key="3">
    <source>
        <dbReference type="Proteomes" id="UP001176961"/>
    </source>
</evidence>